<gene>
    <name evidence="1" type="ORF">BK659_25955</name>
</gene>
<protein>
    <submittedName>
        <fullName evidence="1">Uncharacterized protein</fullName>
    </submittedName>
</protein>
<dbReference type="Proteomes" id="UP000286071">
    <property type="component" value="Unassembled WGS sequence"/>
</dbReference>
<comment type="caution">
    <text evidence="1">The sequence shown here is derived from an EMBL/GenBank/DDBJ whole genome shotgun (WGS) entry which is preliminary data.</text>
</comment>
<organism evidence="1 2">
    <name type="scientific">Pseudomonas brassicacearum</name>
    <dbReference type="NCBI Taxonomy" id="930166"/>
    <lineage>
        <taxon>Bacteria</taxon>
        <taxon>Pseudomonadati</taxon>
        <taxon>Pseudomonadota</taxon>
        <taxon>Gammaproteobacteria</taxon>
        <taxon>Pseudomonadales</taxon>
        <taxon>Pseudomonadaceae</taxon>
        <taxon>Pseudomonas</taxon>
    </lineage>
</organism>
<sequence>MLAITYTGIADTFYFRCTDDQYTLYVRSEGEHFGKVIDLQGIVFTGSSTQSHVNFNMLDINGKTITLNDINGDTQVIQLSTQGKILRSEFGWADFPVRFELGGQVALKLTLNILERNTPYLSHPDEV</sequence>
<name>A0A423GWH0_9PSED</name>
<accession>A0A423GWH0</accession>
<evidence type="ECO:0000313" key="2">
    <source>
        <dbReference type="Proteomes" id="UP000286071"/>
    </source>
</evidence>
<reference evidence="1 2" key="1">
    <citation type="submission" date="2016-10" db="EMBL/GenBank/DDBJ databases">
        <title>Comparative genome analysis of multiple Pseudomonas spp. focuses on biocontrol and plant growth promoting traits.</title>
        <authorList>
            <person name="Tao X.-Y."/>
            <person name="Taylor C.G."/>
        </authorList>
    </citation>
    <scope>NUCLEOTIDE SEQUENCE [LARGE SCALE GENOMIC DNA]</scope>
    <source>
        <strain evidence="1 2">48H11</strain>
    </source>
</reference>
<proteinExistence type="predicted"/>
<dbReference type="EMBL" id="MOBJ01000034">
    <property type="protein sequence ID" value="RON01956.1"/>
    <property type="molecule type" value="Genomic_DNA"/>
</dbReference>
<dbReference type="AlphaFoldDB" id="A0A423GWH0"/>
<evidence type="ECO:0000313" key="1">
    <source>
        <dbReference type="EMBL" id="RON01956.1"/>
    </source>
</evidence>